<dbReference type="EMBL" id="CP060785">
    <property type="protein sequence ID" value="QNP54349.1"/>
    <property type="molecule type" value="Genomic_DNA"/>
</dbReference>
<evidence type="ECO:0000256" key="2">
    <source>
        <dbReference type="SAM" id="Phobius"/>
    </source>
</evidence>
<dbReference type="AlphaFoldDB" id="A0A7H0H1D3"/>
<feature type="region of interest" description="Disordered" evidence="1">
    <location>
        <begin position="644"/>
        <end position="667"/>
    </location>
</feature>
<keyword evidence="2" id="KW-1133">Transmembrane helix</keyword>
<gene>
    <name evidence="3" type="ORF">H9L05_21240</name>
</gene>
<feature type="transmembrane region" description="Helical" evidence="2">
    <location>
        <begin position="123"/>
        <end position="143"/>
    </location>
</feature>
<dbReference type="RefSeq" id="WP_187734508.1">
    <property type="nucleotide sequence ID" value="NZ_CP060785.1"/>
</dbReference>
<keyword evidence="2" id="KW-0812">Transmembrane</keyword>
<feature type="transmembrane region" description="Helical" evidence="2">
    <location>
        <begin position="6"/>
        <end position="26"/>
    </location>
</feature>
<keyword evidence="4" id="KW-1185">Reference proteome</keyword>
<dbReference type="SUPFAM" id="SSF55486">
    <property type="entry name" value="Metalloproteases ('zincins'), catalytic domain"/>
    <property type="match status" value="1"/>
</dbReference>
<proteinExistence type="predicted"/>
<dbReference type="Proteomes" id="UP000516093">
    <property type="component" value="Plasmid p_unnamed1"/>
</dbReference>
<keyword evidence="2" id="KW-0472">Membrane</keyword>
<evidence type="ECO:0008006" key="5">
    <source>
        <dbReference type="Google" id="ProtNLM"/>
    </source>
</evidence>
<sequence length="667" mass="74847">MQVLFGIQLTNYLLFALLVLVIHVLVNQKYVGHLVAFGAYGCILFAGMLGVEHHLLIYASDPGWTYSDMRGFGPFMKPWLWFKFYWAAWAFLLAVVATLFWVRSQDVTLPARLRWAQHRLAQHRLAALLALVLVVAAGGGIFYHTNVLNEYASKADRRQMRADYERRYGSYEQAPRPALVRTELQVEIYPDEQAADIRGSYQLVNRSQVAIDSIHLSTIPHLDISDISFDRATTPLLADEKLGYRIYGLQNRLEPGDSVQMRFAVRIAARGFTNGGAEAAVVANGTHITSDWLPIIGYHRDRRLGDAREREMQGLPPRRPRPSLYDVAARQEARHAELMDFEAVVGTTKDQIAVAPGALRRTWTRGDRRYFHYATQAPIQNGYAFFSARYAVREAQWVPQLNSSQAAAPSIPGAGSTANPVTIQIFYHPAHADNVARMVKSAQASLHYYSQEFGPYPYRHFRVLERPGPGRGMHAEPMTIDYQEGYSLMNPRPGGLDLPYHIMAHEVAHQWWGFQLAPAAVEGAGLLVESTATYSAMQVVEQTLGYEHLLRYLSQMRQEYEVPRSRAAPPLLRANDAFMNYRKGPSRSSRCGITLEKIGSTMPSGGCCTPILPVRPCPPRLICTGSCRRPRPTRCATCCMTSSRPTPFGNSRRSKLRPSKPSPAPGR</sequence>
<evidence type="ECO:0000313" key="3">
    <source>
        <dbReference type="EMBL" id="QNP54349.1"/>
    </source>
</evidence>
<name>A0A7H0H1D3_9BACT</name>
<keyword evidence="3" id="KW-0614">Plasmid</keyword>
<evidence type="ECO:0000313" key="4">
    <source>
        <dbReference type="Proteomes" id="UP000516093"/>
    </source>
</evidence>
<dbReference type="Gene3D" id="1.10.390.10">
    <property type="entry name" value="Neutral Protease Domain 2"/>
    <property type="match status" value="1"/>
</dbReference>
<geneLocation type="plasmid" evidence="3 4">
    <name>p_unnamed1</name>
</geneLocation>
<protein>
    <recommendedName>
        <fullName evidence="5">M1 family metallopeptidase</fullName>
    </recommendedName>
</protein>
<accession>A0A7H0H1D3</accession>
<feature type="transmembrane region" description="Helical" evidence="2">
    <location>
        <begin position="38"/>
        <end position="59"/>
    </location>
</feature>
<reference evidence="3 4" key="1">
    <citation type="submission" date="2020-08" db="EMBL/GenBank/DDBJ databases">
        <title>Genome sequence of Hymenobacter qilianensis JCM 19763T.</title>
        <authorList>
            <person name="Hyun D.-W."/>
            <person name="Bae J.-W."/>
        </authorList>
    </citation>
    <scope>NUCLEOTIDE SEQUENCE [LARGE SCALE GENOMIC DNA]</scope>
    <source>
        <strain evidence="3 4">JCM 19763</strain>
        <plasmid evidence="3 4">p_unnamed1</plasmid>
    </source>
</reference>
<feature type="transmembrane region" description="Helical" evidence="2">
    <location>
        <begin position="79"/>
        <end position="102"/>
    </location>
</feature>
<evidence type="ECO:0000256" key="1">
    <source>
        <dbReference type="SAM" id="MobiDB-lite"/>
    </source>
</evidence>
<organism evidence="3 4">
    <name type="scientific">Hymenobacter qilianensis</name>
    <dbReference type="NCBI Taxonomy" id="1385715"/>
    <lineage>
        <taxon>Bacteria</taxon>
        <taxon>Pseudomonadati</taxon>
        <taxon>Bacteroidota</taxon>
        <taxon>Cytophagia</taxon>
        <taxon>Cytophagales</taxon>
        <taxon>Hymenobacteraceae</taxon>
        <taxon>Hymenobacter</taxon>
    </lineage>
</organism>
<dbReference type="KEGG" id="hqi:H9L05_21240"/>
<dbReference type="InterPro" id="IPR027268">
    <property type="entry name" value="Peptidase_M4/M1_CTD_sf"/>
</dbReference>